<dbReference type="InterPro" id="IPR002156">
    <property type="entry name" value="RNaseH_domain"/>
</dbReference>
<dbReference type="Ensembl" id="ENSLLET00000040356.1">
    <property type="protein sequence ID" value="ENSLLEP00000038816.1"/>
    <property type="gene ID" value="ENSLLEG00000024631.1"/>
</dbReference>
<keyword evidence="11 14" id="KW-0460">Magnesium</keyword>
<evidence type="ECO:0000256" key="7">
    <source>
        <dbReference type="ARBA" id="ARBA00022722"/>
    </source>
</evidence>
<evidence type="ECO:0000256" key="8">
    <source>
        <dbReference type="ARBA" id="ARBA00022723"/>
    </source>
</evidence>
<reference evidence="17" key="2">
    <citation type="submission" date="2025-09" db="UniProtKB">
        <authorList>
            <consortium name="Ensembl"/>
        </authorList>
    </citation>
    <scope>IDENTIFICATION</scope>
</reference>
<evidence type="ECO:0000313" key="18">
    <source>
        <dbReference type="Proteomes" id="UP000694569"/>
    </source>
</evidence>
<evidence type="ECO:0000256" key="5">
    <source>
        <dbReference type="ARBA" id="ARBA00012180"/>
    </source>
</evidence>
<evidence type="ECO:0000256" key="14">
    <source>
        <dbReference type="PIRNR" id="PIRNR036852"/>
    </source>
</evidence>
<feature type="compositionally biased region" description="Low complexity" evidence="15">
    <location>
        <begin position="92"/>
        <end position="116"/>
    </location>
</feature>
<evidence type="ECO:0000256" key="3">
    <source>
        <dbReference type="ARBA" id="ARBA00005300"/>
    </source>
</evidence>
<dbReference type="AlphaFoldDB" id="A0A8C5QKD1"/>
<dbReference type="InterPro" id="IPR009027">
    <property type="entry name" value="Ribosomal_bL9/RNase_H1_N"/>
</dbReference>
<comment type="subunit">
    <text evidence="4">Monomer.</text>
</comment>
<protein>
    <recommendedName>
        <fullName evidence="13 14">Ribonuclease H1</fullName>
        <shortName evidence="14">RNase H1</shortName>
        <ecNumber evidence="5 14">3.1.26.4</ecNumber>
    </recommendedName>
</protein>
<feature type="domain" description="RNase H type-1" evidence="16">
    <location>
        <begin position="166"/>
        <end position="312"/>
    </location>
</feature>
<dbReference type="Gene3D" id="3.40.970.10">
    <property type="entry name" value="Ribonuclease H1, N-terminal domain"/>
    <property type="match status" value="1"/>
</dbReference>
<evidence type="ECO:0000256" key="13">
    <source>
        <dbReference type="ARBA" id="ARBA00068459"/>
    </source>
</evidence>
<dbReference type="OrthoDB" id="407198at2759"/>
<keyword evidence="7 14" id="KW-0540">Nuclease</keyword>
<dbReference type="GO" id="GO:0003676">
    <property type="term" value="F:nucleic acid binding"/>
    <property type="evidence" value="ECO:0007669"/>
    <property type="project" value="UniProtKB-UniRule"/>
</dbReference>
<evidence type="ECO:0000313" key="17">
    <source>
        <dbReference type="Ensembl" id="ENSLLEP00000038816.1"/>
    </source>
</evidence>
<organism evidence="17 18">
    <name type="scientific">Leptobrachium leishanense</name>
    <name type="common">Leishan spiny toad</name>
    <dbReference type="NCBI Taxonomy" id="445787"/>
    <lineage>
        <taxon>Eukaryota</taxon>
        <taxon>Metazoa</taxon>
        <taxon>Chordata</taxon>
        <taxon>Craniata</taxon>
        <taxon>Vertebrata</taxon>
        <taxon>Euteleostomi</taxon>
        <taxon>Amphibia</taxon>
        <taxon>Batrachia</taxon>
        <taxon>Anura</taxon>
        <taxon>Pelobatoidea</taxon>
        <taxon>Megophryidae</taxon>
        <taxon>Leptobrachium</taxon>
    </lineage>
</organism>
<accession>A0A8C5QKD1</accession>
<evidence type="ECO:0000256" key="12">
    <source>
        <dbReference type="ARBA" id="ARBA00059147"/>
    </source>
</evidence>
<gene>
    <name evidence="17" type="primary">RNASEH1</name>
</gene>
<comment type="subcellular location">
    <subcellularLocation>
        <location evidence="2">Cytoplasm</location>
    </subcellularLocation>
</comment>
<name>A0A8C5QKD1_9ANUR</name>
<dbReference type="PANTHER" id="PTHR10642">
    <property type="entry name" value="RIBONUCLEASE H1"/>
    <property type="match status" value="1"/>
</dbReference>
<dbReference type="FunFam" id="3.30.420.10:FF:000049">
    <property type="entry name" value="Ribonuclease H1"/>
    <property type="match status" value="1"/>
</dbReference>
<evidence type="ECO:0000256" key="9">
    <source>
        <dbReference type="ARBA" id="ARBA00022759"/>
    </source>
</evidence>
<dbReference type="FunFam" id="3.40.970.10:FF:000001">
    <property type="entry name" value="Ribonuclease H1"/>
    <property type="match status" value="1"/>
</dbReference>
<keyword evidence="10 14" id="KW-0378">Hydrolase</keyword>
<reference evidence="17" key="1">
    <citation type="submission" date="2025-08" db="UniProtKB">
        <authorList>
            <consortium name="Ensembl"/>
        </authorList>
    </citation>
    <scope>IDENTIFICATION</scope>
</reference>
<dbReference type="Pfam" id="PF00075">
    <property type="entry name" value="RNase_H"/>
    <property type="match status" value="1"/>
</dbReference>
<sequence length="317" mass="35029">MLRISLATYSIIRNLCTTTGSGQSTLAKMFYAVKRGRNTGVYNTWEECKSQVDRFPAARYKKFATEGDAWDFVQDTEATRGPQADDWALQHSSSSSSAGSFSSSAGSSSSSSAGSSRYPARPSYRAKRPHNPSQSSYGQEQPSAKRTKLIEIDSLPSFNNENLNRMGDYSVVYTDGCCSRNGRLKARAGLGVYWGPNNPLNVAERLDGRQTNQRAEIQAACKAIETAKAQNISKLVLYTDSMFTINGITKWIHSWKQNGWRLSTGQNVINREDFEKLDKLTEGIEIKWMHIPGHAGFSGNEAADKLARDGARLPGKE</sequence>
<dbReference type="GO" id="GO:0043137">
    <property type="term" value="P:DNA replication, removal of RNA primer"/>
    <property type="evidence" value="ECO:0007669"/>
    <property type="project" value="TreeGrafter"/>
</dbReference>
<dbReference type="EC" id="3.1.26.4" evidence="5 14"/>
<dbReference type="GO" id="GO:0000287">
    <property type="term" value="F:magnesium ion binding"/>
    <property type="evidence" value="ECO:0007669"/>
    <property type="project" value="UniProtKB-UniRule"/>
</dbReference>
<evidence type="ECO:0000256" key="6">
    <source>
        <dbReference type="ARBA" id="ARBA00022490"/>
    </source>
</evidence>
<dbReference type="PROSITE" id="PS50879">
    <property type="entry name" value="RNASE_H_1"/>
    <property type="match status" value="1"/>
</dbReference>
<dbReference type="PIRSF" id="PIRSF036852">
    <property type="entry name" value="Ribonuclease_H1_euk"/>
    <property type="match status" value="1"/>
</dbReference>
<evidence type="ECO:0000256" key="4">
    <source>
        <dbReference type="ARBA" id="ARBA00011245"/>
    </source>
</evidence>
<dbReference type="GeneTree" id="ENSGT00390000003466"/>
<evidence type="ECO:0000256" key="1">
    <source>
        <dbReference type="ARBA" id="ARBA00001946"/>
    </source>
</evidence>
<keyword evidence="8 14" id="KW-0479">Metal-binding</keyword>
<comment type="function">
    <text evidence="12">Endonuclease that specifically degrades the RNA of RNA-DNA hybrids. Plays a role in RNA polymerase II (RNAp II) transcription termination by degrading R-loop RNA-DNA hybrid formation at G-rich pause sites located downstream of the poly(A) site and behind the elongating RNAp II.</text>
</comment>
<evidence type="ECO:0000256" key="11">
    <source>
        <dbReference type="ARBA" id="ARBA00022842"/>
    </source>
</evidence>
<proteinExistence type="inferred from homology"/>
<dbReference type="GO" id="GO:0005739">
    <property type="term" value="C:mitochondrion"/>
    <property type="evidence" value="ECO:0007669"/>
    <property type="project" value="UniProtKB-ARBA"/>
</dbReference>
<keyword evidence="18" id="KW-1185">Reference proteome</keyword>
<comment type="cofactor">
    <cofactor evidence="1 14">
        <name>Mg(2+)</name>
        <dbReference type="ChEBI" id="CHEBI:18420"/>
    </cofactor>
</comment>
<dbReference type="InterPro" id="IPR017067">
    <property type="entry name" value="RNase_H1_euk"/>
</dbReference>
<comment type="similarity">
    <text evidence="3 14">Belongs to the RNase H family.</text>
</comment>
<dbReference type="SUPFAM" id="SSF55658">
    <property type="entry name" value="L9 N-domain-like"/>
    <property type="match status" value="1"/>
</dbReference>
<feature type="compositionally biased region" description="Polar residues" evidence="15">
    <location>
        <begin position="131"/>
        <end position="144"/>
    </location>
</feature>
<evidence type="ECO:0000256" key="15">
    <source>
        <dbReference type="SAM" id="MobiDB-lite"/>
    </source>
</evidence>
<dbReference type="InterPro" id="IPR036397">
    <property type="entry name" value="RNaseH_sf"/>
</dbReference>
<dbReference type="GO" id="GO:0004523">
    <property type="term" value="F:RNA-DNA hybrid ribonuclease activity"/>
    <property type="evidence" value="ECO:0007669"/>
    <property type="project" value="UniProtKB-UniRule"/>
</dbReference>
<keyword evidence="6" id="KW-0963">Cytoplasm</keyword>
<evidence type="ECO:0000256" key="10">
    <source>
        <dbReference type="ARBA" id="ARBA00022801"/>
    </source>
</evidence>
<dbReference type="InterPro" id="IPR012337">
    <property type="entry name" value="RNaseH-like_sf"/>
</dbReference>
<dbReference type="Gene3D" id="3.30.420.10">
    <property type="entry name" value="Ribonuclease H-like superfamily/Ribonuclease H"/>
    <property type="match status" value="1"/>
</dbReference>
<dbReference type="InterPro" id="IPR011320">
    <property type="entry name" value="RNase_H1_N"/>
</dbReference>
<dbReference type="InterPro" id="IPR037056">
    <property type="entry name" value="RNase_H1_N_sf"/>
</dbReference>
<evidence type="ECO:0000256" key="2">
    <source>
        <dbReference type="ARBA" id="ARBA00004496"/>
    </source>
</evidence>
<dbReference type="PANTHER" id="PTHR10642:SF32">
    <property type="entry name" value="RIBONUCLEASE H1"/>
    <property type="match status" value="1"/>
</dbReference>
<dbReference type="CDD" id="cd09280">
    <property type="entry name" value="RNase_HI_eukaryote_like"/>
    <property type="match status" value="1"/>
</dbReference>
<dbReference type="Pfam" id="PF01693">
    <property type="entry name" value="Cauli_VI"/>
    <property type="match status" value="1"/>
</dbReference>
<evidence type="ECO:0000259" key="16">
    <source>
        <dbReference type="PROSITE" id="PS50879"/>
    </source>
</evidence>
<keyword evidence="9 14" id="KW-0255">Endonuclease</keyword>
<feature type="region of interest" description="Disordered" evidence="15">
    <location>
        <begin position="81"/>
        <end position="145"/>
    </location>
</feature>
<dbReference type="InterPro" id="IPR050092">
    <property type="entry name" value="RNase_H"/>
</dbReference>
<dbReference type="Proteomes" id="UP000694569">
    <property type="component" value="Unplaced"/>
</dbReference>
<dbReference type="SUPFAM" id="SSF53098">
    <property type="entry name" value="Ribonuclease H-like"/>
    <property type="match status" value="1"/>
</dbReference>
<comment type="catalytic activity">
    <reaction evidence="14">
        <text>Endonucleolytic cleavage to 5'-phosphomonoester.</text>
        <dbReference type="EC" id="3.1.26.4"/>
    </reaction>
</comment>